<keyword evidence="4" id="KW-1185">Reference proteome</keyword>
<name>A0A1X2HG09_SYNRA</name>
<protein>
    <recommendedName>
        <fullName evidence="2">CRIB domain-containing protein</fullName>
    </recommendedName>
</protein>
<feature type="compositionally biased region" description="Acidic residues" evidence="1">
    <location>
        <begin position="193"/>
        <end position="208"/>
    </location>
</feature>
<reference evidence="3 4" key="1">
    <citation type="submission" date="2016-07" db="EMBL/GenBank/DDBJ databases">
        <title>Pervasive Adenine N6-methylation of Active Genes in Fungi.</title>
        <authorList>
            <consortium name="DOE Joint Genome Institute"/>
            <person name="Mondo S.J."/>
            <person name="Dannebaum R.O."/>
            <person name="Kuo R.C."/>
            <person name="Labutti K."/>
            <person name="Haridas S."/>
            <person name="Kuo A."/>
            <person name="Salamov A."/>
            <person name="Ahrendt S.R."/>
            <person name="Lipzen A."/>
            <person name="Sullivan W."/>
            <person name="Andreopoulos W.B."/>
            <person name="Clum A."/>
            <person name="Lindquist E."/>
            <person name="Daum C."/>
            <person name="Ramamoorthy G.K."/>
            <person name="Gryganskyi A."/>
            <person name="Culley D."/>
            <person name="Magnuson J.K."/>
            <person name="James T.Y."/>
            <person name="O'Malley M.A."/>
            <person name="Stajich J.E."/>
            <person name="Spatafora J.W."/>
            <person name="Visel A."/>
            <person name="Grigoriev I.V."/>
        </authorList>
    </citation>
    <scope>NUCLEOTIDE SEQUENCE [LARGE SCALE GENOMIC DNA]</scope>
    <source>
        <strain evidence="3 4">NRRL 2496</strain>
    </source>
</reference>
<accession>A0A1X2HG09</accession>
<dbReference type="Proteomes" id="UP000242180">
    <property type="component" value="Unassembled WGS sequence"/>
</dbReference>
<dbReference type="Gene3D" id="3.90.810.10">
    <property type="entry name" value="CRIB domain"/>
    <property type="match status" value="1"/>
</dbReference>
<evidence type="ECO:0000256" key="1">
    <source>
        <dbReference type="SAM" id="MobiDB-lite"/>
    </source>
</evidence>
<gene>
    <name evidence="3" type="ORF">BCR43DRAFT_504333</name>
</gene>
<dbReference type="PROSITE" id="PS50108">
    <property type="entry name" value="CRIB"/>
    <property type="match status" value="1"/>
</dbReference>
<comment type="caution">
    <text evidence="3">The sequence shown here is derived from an EMBL/GenBank/DDBJ whole genome shotgun (WGS) entry which is preliminary data.</text>
</comment>
<evidence type="ECO:0000313" key="3">
    <source>
        <dbReference type="EMBL" id="ORY97396.1"/>
    </source>
</evidence>
<feature type="domain" description="CRIB" evidence="2">
    <location>
        <begin position="33"/>
        <end position="46"/>
    </location>
</feature>
<feature type="region of interest" description="Disordered" evidence="1">
    <location>
        <begin position="188"/>
        <end position="219"/>
    </location>
</feature>
<sequence length="247" mass="27183">MGNGVSKISCTHQRFTSSDKKYRRKIVIDKCSIGGPYEFQHLAHIGADGTSQNTSDNDHDGRPAPLASEVLRQQLAEITRALQELPTATHFQPHPAAMRRSCTAVGPLHGTMDGGRLRSVSRKPVAMPPRGIASCNDIYGPTVRKPITTRQNMPPANMPRHATVAHTGAVARPSLQRWASEEHEALAEKVQVEEDETDEEDGDEESELGDPAWIQPKPGMSNMKWLVESKIDAQLQKVNNPCDILLN</sequence>
<dbReference type="InParanoid" id="A0A1X2HG09"/>
<dbReference type="AlphaFoldDB" id="A0A1X2HG09"/>
<evidence type="ECO:0000313" key="4">
    <source>
        <dbReference type="Proteomes" id="UP000242180"/>
    </source>
</evidence>
<dbReference type="EMBL" id="MCGN01000004">
    <property type="protein sequence ID" value="ORY97396.1"/>
    <property type="molecule type" value="Genomic_DNA"/>
</dbReference>
<dbReference type="InterPro" id="IPR036936">
    <property type="entry name" value="CRIB_dom_sf"/>
</dbReference>
<proteinExistence type="predicted"/>
<dbReference type="SMART" id="SM00285">
    <property type="entry name" value="PBD"/>
    <property type="match status" value="1"/>
</dbReference>
<organism evidence="3 4">
    <name type="scientific">Syncephalastrum racemosum</name>
    <name type="common">Filamentous fungus</name>
    <dbReference type="NCBI Taxonomy" id="13706"/>
    <lineage>
        <taxon>Eukaryota</taxon>
        <taxon>Fungi</taxon>
        <taxon>Fungi incertae sedis</taxon>
        <taxon>Mucoromycota</taxon>
        <taxon>Mucoromycotina</taxon>
        <taxon>Mucoromycetes</taxon>
        <taxon>Mucorales</taxon>
        <taxon>Syncephalastraceae</taxon>
        <taxon>Syncephalastrum</taxon>
    </lineage>
</organism>
<evidence type="ECO:0000259" key="2">
    <source>
        <dbReference type="PROSITE" id="PS50108"/>
    </source>
</evidence>
<dbReference type="InterPro" id="IPR000095">
    <property type="entry name" value="CRIB_dom"/>
</dbReference>